<dbReference type="GO" id="GO:0006085">
    <property type="term" value="P:acetyl-CoA biosynthetic process"/>
    <property type="evidence" value="ECO:0007669"/>
    <property type="project" value="TreeGrafter"/>
</dbReference>
<keyword evidence="4" id="KW-1185">Reference proteome</keyword>
<proteinExistence type="predicted"/>
<dbReference type="Proteomes" id="UP000013827">
    <property type="component" value="Unassembled WGS sequence"/>
</dbReference>
<dbReference type="PaxDb" id="2903-EOD41551"/>
<feature type="domain" description="Malonyl-CoA decarboxylase N-terminal" evidence="2">
    <location>
        <begin position="90"/>
        <end position="141"/>
    </location>
</feature>
<evidence type="ECO:0000313" key="4">
    <source>
        <dbReference type="Proteomes" id="UP000013827"/>
    </source>
</evidence>
<dbReference type="GO" id="GO:0050080">
    <property type="term" value="F:malonyl-CoA decarboxylase activity"/>
    <property type="evidence" value="ECO:0007669"/>
    <property type="project" value="InterPro"/>
</dbReference>
<reference evidence="3" key="2">
    <citation type="submission" date="2024-10" db="UniProtKB">
        <authorList>
            <consortium name="EnsemblProtists"/>
        </authorList>
    </citation>
    <scope>IDENTIFICATION</scope>
</reference>
<protein>
    <recommendedName>
        <fullName evidence="2">Malonyl-CoA decarboxylase N-terminal domain-containing protein</fullName>
    </recommendedName>
</protein>
<evidence type="ECO:0000256" key="1">
    <source>
        <dbReference type="SAM" id="MobiDB-lite"/>
    </source>
</evidence>
<feature type="region of interest" description="Disordered" evidence="1">
    <location>
        <begin position="171"/>
        <end position="230"/>
    </location>
</feature>
<feature type="compositionally biased region" description="Low complexity" evidence="1">
    <location>
        <begin position="171"/>
        <end position="184"/>
    </location>
</feature>
<sequence>MFRLRALLRACPPLPRADEQRLRGLLREIAQTPPGDDVLPARLGKSLMSAYEALQPPGRLGFLSILARQDVDLSTVRRSCQNLLAAEDDCRAAASLRARGALREALEPPSERIIGRLAQQPGGLRFLVAMRADLLSALAQRGPFAEAAPPSPSLSPPAAGSSAATAAAATAAAAAAEAGSVASPLRRRPPPRRPPLPRPLRRRRSPRQRPPSTRSRRPSPACGASLLAGC</sequence>
<dbReference type="InterPro" id="IPR038917">
    <property type="entry name" value="Malonyl_CoA_deC"/>
</dbReference>
<dbReference type="STRING" id="2903.R1G0K3"/>
<dbReference type="GO" id="GO:0006633">
    <property type="term" value="P:fatty acid biosynthetic process"/>
    <property type="evidence" value="ECO:0007669"/>
    <property type="project" value="InterPro"/>
</dbReference>
<dbReference type="EnsemblProtists" id="EOD41551">
    <property type="protein sequence ID" value="EOD41551"/>
    <property type="gene ID" value="EMIHUDRAFT_431699"/>
</dbReference>
<dbReference type="GO" id="GO:0005759">
    <property type="term" value="C:mitochondrial matrix"/>
    <property type="evidence" value="ECO:0007669"/>
    <property type="project" value="TreeGrafter"/>
</dbReference>
<evidence type="ECO:0000313" key="3">
    <source>
        <dbReference type="EnsemblProtists" id="EOD41551"/>
    </source>
</evidence>
<dbReference type="GO" id="GO:0005782">
    <property type="term" value="C:peroxisomal matrix"/>
    <property type="evidence" value="ECO:0007669"/>
    <property type="project" value="TreeGrafter"/>
</dbReference>
<dbReference type="PANTHER" id="PTHR28641:SF1">
    <property type="entry name" value="MALONYL-COA DECARBOXYLASE, MITOCHONDRIAL"/>
    <property type="match status" value="1"/>
</dbReference>
<dbReference type="AlphaFoldDB" id="A0A0D3L0L6"/>
<dbReference type="GO" id="GO:2001294">
    <property type="term" value="P:malonyl-CoA catabolic process"/>
    <property type="evidence" value="ECO:0007669"/>
    <property type="project" value="TreeGrafter"/>
</dbReference>
<dbReference type="Gene3D" id="1.20.140.90">
    <property type="entry name" value="Malonyl-CoA decarboxylase, oligemerization domain"/>
    <property type="match status" value="1"/>
</dbReference>
<dbReference type="KEGG" id="ehx:EMIHUDRAFT_431699"/>
<name>A0A0D3L0L6_EMIH1</name>
<dbReference type="HOGENOM" id="CLU_1206690_0_0_1"/>
<dbReference type="PANTHER" id="PTHR28641">
    <property type="match status" value="1"/>
</dbReference>
<dbReference type="Pfam" id="PF17408">
    <property type="entry name" value="MCD_N"/>
    <property type="match status" value="1"/>
</dbReference>
<dbReference type="RefSeq" id="XP_005793980.1">
    <property type="nucleotide sequence ID" value="XM_005793923.1"/>
</dbReference>
<dbReference type="InterPro" id="IPR038351">
    <property type="entry name" value="MCD_N_sf"/>
</dbReference>
<evidence type="ECO:0000259" key="2">
    <source>
        <dbReference type="Pfam" id="PF17408"/>
    </source>
</evidence>
<accession>A0A0D3L0L6</accession>
<organism evidence="3 4">
    <name type="scientific">Emiliania huxleyi (strain CCMP1516)</name>
    <dbReference type="NCBI Taxonomy" id="280463"/>
    <lineage>
        <taxon>Eukaryota</taxon>
        <taxon>Haptista</taxon>
        <taxon>Haptophyta</taxon>
        <taxon>Prymnesiophyceae</taxon>
        <taxon>Isochrysidales</taxon>
        <taxon>Noelaerhabdaceae</taxon>
        <taxon>Emiliania</taxon>
    </lineage>
</organism>
<reference evidence="4" key="1">
    <citation type="journal article" date="2013" name="Nature">
        <title>Pan genome of the phytoplankton Emiliania underpins its global distribution.</title>
        <authorList>
            <person name="Read B.A."/>
            <person name="Kegel J."/>
            <person name="Klute M.J."/>
            <person name="Kuo A."/>
            <person name="Lefebvre S.C."/>
            <person name="Maumus F."/>
            <person name="Mayer C."/>
            <person name="Miller J."/>
            <person name="Monier A."/>
            <person name="Salamov A."/>
            <person name="Young J."/>
            <person name="Aguilar M."/>
            <person name="Claverie J.M."/>
            <person name="Frickenhaus S."/>
            <person name="Gonzalez K."/>
            <person name="Herman E.K."/>
            <person name="Lin Y.C."/>
            <person name="Napier J."/>
            <person name="Ogata H."/>
            <person name="Sarno A.F."/>
            <person name="Shmutz J."/>
            <person name="Schroeder D."/>
            <person name="de Vargas C."/>
            <person name="Verret F."/>
            <person name="von Dassow P."/>
            <person name="Valentin K."/>
            <person name="Van de Peer Y."/>
            <person name="Wheeler G."/>
            <person name="Dacks J.B."/>
            <person name="Delwiche C.F."/>
            <person name="Dyhrman S.T."/>
            <person name="Glockner G."/>
            <person name="John U."/>
            <person name="Richards T."/>
            <person name="Worden A.Z."/>
            <person name="Zhang X."/>
            <person name="Grigoriev I.V."/>
            <person name="Allen A.E."/>
            <person name="Bidle K."/>
            <person name="Borodovsky M."/>
            <person name="Bowler C."/>
            <person name="Brownlee C."/>
            <person name="Cock J.M."/>
            <person name="Elias M."/>
            <person name="Gladyshev V.N."/>
            <person name="Groth M."/>
            <person name="Guda C."/>
            <person name="Hadaegh A."/>
            <person name="Iglesias-Rodriguez M.D."/>
            <person name="Jenkins J."/>
            <person name="Jones B.M."/>
            <person name="Lawson T."/>
            <person name="Leese F."/>
            <person name="Lindquist E."/>
            <person name="Lobanov A."/>
            <person name="Lomsadze A."/>
            <person name="Malik S.B."/>
            <person name="Marsh M.E."/>
            <person name="Mackinder L."/>
            <person name="Mock T."/>
            <person name="Mueller-Roeber B."/>
            <person name="Pagarete A."/>
            <person name="Parker M."/>
            <person name="Probert I."/>
            <person name="Quesneville H."/>
            <person name="Raines C."/>
            <person name="Rensing S.A."/>
            <person name="Riano-Pachon D.M."/>
            <person name="Richier S."/>
            <person name="Rokitta S."/>
            <person name="Shiraiwa Y."/>
            <person name="Soanes D.M."/>
            <person name="van der Giezen M."/>
            <person name="Wahlund T.M."/>
            <person name="Williams B."/>
            <person name="Wilson W."/>
            <person name="Wolfe G."/>
            <person name="Wurch L.L."/>
        </authorList>
    </citation>
    <scope>NUCLEOTIDE SEQUENCE</scope>
</reference>
<dbReference type="GeneID" id="17286821"/>
<dbReference type="InterPro" id="IPR035372">
    <property type="entry name" value="MCD_N"/>
</dbReference>